<dbReference type="PANTHER" id="PTHR11963:SF20">
    <property type="entry name" value="PEPTIDASE B"/>
    <property type="match status" value="1"/>
</dbReference>
<dbReference type="SUPFAM" id="SSF53187">
    <property type="entry name" value="Zn-dependent exopeptidases"/>
    <property type="match status" value="1"/>
</dbReference>
<evidence type="ECO:0000256" key="6">
    <source>
        <dbReference type="ARBA" id="ARBA00022801"/>
    </source>
</evidence>
<dbReference type="PIRSF" id="PIRSF036388">
    <property type="entry name" value="Ctsl_amnpptdse_B"/>
    <property type="match status" value="1"/>
</dbReference>
<dbReference type="EC" id="3.4.11.23" evidence="9"/>
<proteinExistence type="inferred from homology"/>
<keyword evidence="3" id="KW-0963">Cytoplasm</keyword>
<name>A0A368NNE0_9GAMM</name>
<dbReference type="PRINTS" id="PR00481">
    <property type="entry name" value="LAMNOPPTDASE"/>
</dbReference>
<reference evidence="9 10" key="1">
    <citation type="submission" date="2018-07" db="EMBL/GenBank/DDBJ databases">
        <title>Corallincola holothuriorum sp. nov., a new facultative anaerobe isolated from sea cucumber Apostichopus japonicus.</title>
        <authorList>
            <person name="Xia H."/>
        </authorList>
    </citation>
    <scope>NUCLEOTIDE SEQUENCE [LARGE SCALE GENOMIC DNA]</scope>
    <source>
        <strain evidence="9 10">C4</strain>
    </source>
</reference>
<dbReference type="GO" id="GO:0006508">
    <property type="term" value="P:proteolysis"/>
    <property type="evidence" value="ECO:0007669"/>
    <property type="project" value="UniProtKB-KW"/>
</dbReference>
<dbReference type="EMBL" id="QPID01000002">
    <property type="protein sequence ID" value="RCU51610.1"/>
    <property type="molecule type" value="Genomic_DNA"/>
</dbReference>
<comment type="caution">
    <text evidence="9">The sequence shown here is derived from an EMBL/GenBank/DDBJ whole genome shotgun (WGS) entry which is preliminary data.</text>
</comment>
<dbReference type="InterPro" id="IPR000819">
    <property type="entry name" value="Peptidase_M17_C"/>
</dbReference>
<keyword evidence="5" id="KW-0479">Metal-binding</keyword>
<dbReference type="GO" id="GO:0005737">
    <property type="term" value="C:cytoplasm"/>
    <property type="evidence" value="ECO:0007669"/>
    <property type="project" value="InterPro"/>
</dbReference>
<sequence length="441" mass="47371">MTEQIVVELTELPAAERWGNHGLSFESELVKLHLKNDDECPLRQIQKAARQLSALGIRQVQLHGHHWQLAEQWAFAQGFATTQGDYQIQWAPMEASGHEELLARDSAFRWLKEVTHLGPEQCTPTMLAERALTYLQQMAGDAIAYEWLQGEELLEQGWIGLHGVGRASQHPPVMLVVDFNPSGESDEAYEVALVGKGITFDSGGYSLKSSEGMLTMKADMGGAATVTAALALAIQRGLDKRVQLILCCAENLVSGEAYKLGDVLTYRNGVTVEVVNTDAEGRIVLADGLLKAAEINPPLLIDAATLTGAAVAALGREFNALFALDDEAAQKALAASVAEQDPLWRLPLALWHQHSCPSAYADTANSRAVKGGGAGGASNAAGFLSRFVPNQGKGWLHFDLAASFNSSGNALWDTGATAQGVQTIAHLLCEYSADEDAKRDA</sequence>
<dbReference type="RefSeq" id="WP_114337039.1">
    <property type="nucleotide sequence ID" value="NZ_QPID01000002.1"/>
</dbReference>
<dbReference type="GO" id="GO:0030145">
    <property type="term" value="F:manganese ion binding"/>
    <property type="evidence" value="ECO:0007669"/>
    <property type="project" value="InterPro"/>
</dbReference>
<evidence type="ECO:0000256" key="2">
    <source>
        <dbReference type="ARBA" id="ARBA00022438"/>
    </source>
</evidence>
<gene>
    <name evidence="9" type="ORF">DU002_03835</name>
</gene>
<dbReference type="InterPro" id="IPR008330">
    <property type="entry name" value="Pept_M17_PepB"/>
</dbReference>
<dbReference type="PANTHER" id="PTHR11963">
    <property type="entry name" value="LEUCINE AMINOPEPTIDASE-RELATED"/>
    <property type="match status" value="1"/>
</dbReference>
<keyword evidence="10" id="KW-1185">Reference proteome</keyword>
<evidence type="ECO:0000313" key="10">
    <source>
        <dbReference type="Proteomes" id="UP000252558"/>
    </source>
</evidence>
<dbReference type="Gene3D" id="3.40.630.10">
    <property type="entry name" value="Zn peptidases"/>
    <property type="match status" value="1"/>
</dbReference>
<accession>A0A368NNE0</accession>
<dbReference type="InterPro" id="IPR011356">
    <property type="entry name" value="Leucine_aapep/pepB"/>
</dbReference>
<evidence type="ECO:0000313" key="9">
    <source>
        <dbReference type="EMBL" id="RCU51610.1"/>
    </source>
</evidence>
<protein>
    <submittedName>
        <fullName evidence="9">Aminopeptidase PepB</fullName>
        <ecNumber evidence="9">3.4.11.23</ecNumber>
    </submittedName>
</protein>
<keyword evidence="7" id="KW-0464">Manganese</keyword>
<feature type="domain" description="Cytosol aminopeptidase" evidence="8">
    <location>
        <begin position="276"/>
        <end position="283"/>
    </location>
</feature>
<dbReference type="Proteomes" id="UP000252558">
    <property type="component" value="Unassembled WGS sequence"/>
</dbReference>
<dbReference type="InterPro" id="IPR047620">
    <property type="entry name" value="M17_PepB-like_N"/>
</dbReference>
<evidence type="ECO:0000256" key="5">
    <source>
        <dbReference type="ARBA" id="ARBA00022723"/>
    </source>
</evidence>
<dbReference type="AlphaFoldDB" id="A0A368NNE0"/>
<dbReference type="Pfam" id="PF12404">
    <property type="entry name" value="DUF3663"/>
    <property type="match status" value="1"/>
</dbReference>
<evidence type="ECO:0000256" key="7">
    <source>
        <dbReference type="ARBA" id="ARBA00023211"/>
    </source>
</evidence>
<dbReference type="PROSITE" id="PS00631">
    <property type="entry name" value="CYTOSOL_AP"/>
    <property type="match status" value="1"/>
</dbReference>
<organism evidence="9 10">
    <name type="scientific">Corallincola holothuriorum</name>
    <dbReference type="NCBI Taxonomy" id="2282215"/>
    <lineage>
        <taxon>Bacteria</taxon>
        <taxon>Pseudomonadati</taxon>
        <taxon>Pseudomonadota</taxon>
        <taxon>Gammaproteobacteria</taxon>
        <taxon>Alteromonadales</taxon>
        <taxon>Psychromonadaceae</taxon>
        <taxon>Corallincola</taxon>
    </lineage>
</organism>
<comment type="similarity">
    <text evidence="1">Belongs to the peptidase M17 family.</text>
</comment>
<keyword evidence="6 9" id="KW-0378">Hydrolase</keyword>
<evidence type="ECO:0000256" key="4">
    <source>
        <dbReference type="ARBA" id="ARBA00022670"/>
    </source>
</evidence>
<evidence type="ECO:0000256" key="3">
    <source>
        <dbReference type="ARBA" id="ARBA00022490"/>
    </source>
</evidence>
<dbReference type="Pfam" id="PF00883">
    <property type="entry name" value="Peptidase_M17"/>
    <property type="match status" value="1"/>
</dbReference>
<evidence type="ECO:0000256" key="1">
    <source>
        <dbReference type="ARBA" id="ARBA00009528"/>
    </source>
</evidence>
<evidence type="ECO:0000259" key="8">
    <source>
        <dbReference type="PROSITE" id="PS00631"/>
    </source>
</evidence>
<dbReference type="GO" id="GO:0070006">
    <property type="term" value="F:metalloaminopeptidase activity"/>
    <property type="evidence" value="ECO:0007669"/>
    <property type="project" value="InterPro"/>
</dbReference>
<keyword evidence="4" id="KW-0645">Protease</keyword>
<dbReference type="OrthoDB" id="9809354at2"/>
<keyword evidence="2 9" id="KW-0031">Aminopeptidase</keyword>
<dbReference type="NCBIfam" id="NF003450">
    <property type="entry name" value="PRK05015.1"/>
    <property type="match status" value="1"/>
</dbReference>